<dbReference type="SMART" id="SM00235">
    <property type="entry name" value="ZnMc"/>
    <property type="match status" value="1"/>
</dbReference>
<dbReference type="Gene3D" id="3.40.390.10">
    <property type="entry name" value="Collagenase (Catalytic Domain)"/>
    <property type="match status" value="1"/>
</dbReference>
<dbReference type="EMBL" id="AHAT01032344">
    <property type="status" value="NOT_ANNOTATED_CDS"/>
    <property type="molecule type" value="Genomic_DNA"/>
</dbReference>
<feature type="signal peptide" evidence="10">
    <location>
        <begin position="1"/>
        <end position="18"/>
    </location>
</feature>
<sequence length="315" mass="35298">MELLAWIIVLLPVFQISASPVLVTERVQTAEDKGGDEVSAMEVIINVNSVETMPFTSRHSIRFTDIAYSNQRSALICPRGRQCFWPKSSDGAVYIPYVIDPVFSVPQRVQINQALSAISTVTCIVFTPRSRERDYLNFRSLDGCWSSLGRTGGQQDISLSRTGCVQKNIISHEMMHALGFIHEHNRGDRDRYIKVLWDNITPGFESDFVKRVTNNLGTPYDYDSILHYKSGFFAKHSGLKTLVPIPDSNRKIGQSSWLTKTDILKINRLYECKGESKSRASTHTPTTKTTGTTRRATRPVVGPTIEPNTPTGTGR</sequence>
<reference evidence="14" key="1">
    <citation type="submission" date="2011-12" db="EMBL/GenBank/DDBJ databases">
        <title>The Draft Genome of Lepisosteus oculatus.</title>
        <authorList>
            <consortium name="The Broad Institute Genome Assembly &amp; Analysis Group"/>
            <consortium name="Computational R&amp;D Group"/>
            <consortium name="and Sequencing Platform"/>
            <person name="Di Palma F."/>
            <person name="Alfoldi J."/>
            <person name="Johnson J."/>
            <person name="Berlin A."/>
            <person name="Gnerre S."/>
            <person name="Jaffe D."/>
            <person name="MacCallum I."/>
            <person name="Young S."/>
            <person name="Walker B.J."/>
            <person name="Lander E.S."/>
            <person name="Lindblad-Toh K."/>
        </authorList>
    </citation>
    <scope>NUCLEOTIDE SEQUENCE [LARGE SCALE GENOMIC DNA]</scope>
</reference>
<evidence type="ECO:0000256" key="4">
    <source>
        <dbReference type="ARBA" id="ARBA00022801"/>
    </source>
</evidence>
<dbReference type="GO" id="GO:0006508">
    <property type="term" value="P:proteolysis"/>
    <property type="evidence" value="ECO:0007669"/>
    <property type="project" value="UniProtKB-KW"/>
</dbReference>
<evidence type="ECO:0000256" key="6">
    <source>
        <dbReference type="ARBA" id="ARBA00023049"/>
    </source>
</evidence>
<dbReference type="SUPFAM" id="SSF55486">
    <property type="entry name" value="Metalloproteases ('zincins'), catalytic domain"/>
    <property type="match status" value="1"/>
</dbReference>
<organism evidence="13 14">
    <name type="scientific">Lepisosteus oculatus</name>
    <name type="common">Spotted gar</name>
    <dbReference type="NCBI Taxonomy" id="7918"/>
    <lineage>
        <taxon>Eukaryota</taxon>
        <taxon>Metazoa</taxon>
        <taxon>Chordata</taxon>
        <taxon>Craniata</taxon>
        <taxon>Vertebrata</taxon>
        <taxon>Euteleostomi</taxon>
        <taxon>Actinopterygii</taxon>
        <taxon>Neopterygii</taxon>
        <taxon>Holostei</taxon>
        <taxon>Semionotiformes</taxon>
        <taxon>Lepisosteidae</taxon>
        <taxon>Lepisosteus</taxon>
    </lineage>
</organism>
<feature type="binding site" evidence="9">
    <location>
        <position position="176"/>
    </location>
    <ligand>
        <name>Zn(2+)</name>
        <dbReference type="ChEBI" id="CHEBI:29105"/>
        <note>catalytic</note>
    </ligand>
</feature>
<dbReference type="InterPro" id="IPR006026">
    <property type="entry name" value="Peptidase_Metallo"/>
</dbReference>
<dbReference type="GeneTree" id="ENSGT00940000161051"/>
<dbReference type="PANTHER" id="PTHR10127">
    <property type="entry name" value="DISCOIDIN, CUB, EGF, LAMININ , AND ZINC METALLOPROTEASE DOMAIN CONTAINING"/>
    <property type="match status" value="1"/>
</dbReference>
<protein>
    <recommendedName>
        <fullName evidence="10">Metalloendopeptidase</fullName>
        <ecNumber evidence="10">3.4.24.-</ecNumber>
    </recommendedName>
</protein>
<keyword evidence="14" id="KW-1185">Reference proteome</keyword>
<feature type="domain" description="Peptidase M12A" evidence="12">
    <location>
        <begin position="73"/>
        <end position="273"/>
    </location>
</feature>
<keyword evidence="5 9" id="KW-0862">Zinc</keyword>
<dbReference type="EC" id="3.4.24.-" evidence="10"/>
<evidence type="ECO:0000256" key="1">
    <source>
        <dbReference type="ARBA" id="ARBA00022670"/>
    </source>
</evidence>
<dbReference type="GO" id="GO:0005615">
    <property type="term" value="C:extracellular space"/>
    <property type="evidence" value="ECO:0000318"/>
    <property type="project" value="GO_Central"/>
</dbReference>
<dbReference type="InParanoid" id="W5M0P8"/>
<evidence type="ECO:0000256" key="8">
    <source>
        <dbReference type="ARBA" id="ARBA00023157"/>
    </source>
</evidence>
<dbReference type="InterPro" id="IPR024079">
    <property type="entry name" value="MetalloPept_cat_dom_sf"/>
</dbReference>
<feature type="active site" evidence="9">
    <location>
        <position position="173"/>
    </location>
</feature>
<dbReference type="Pfam" id="PF01400">
    <property type="entry name" value="Astacin"/>
    <property type="match status" value="1"/>
</dbReference>
<evidence type="ECO:0000256" key="11">
    <source>
        <dbReference type="SAM" id="MobiDB-lite"/>
    </source>
</evidence>
<feature type="region of interest" description="Disordered" evidence="11">
    <location>
        <begin position="275"/>
        <end position="315"/>
    </location>
</feature>
<reference evidence="13" key="3">
    <citation type="submission" date="2025-09" db="UniProtKB">
        <authorList>
            <consortium name="Ensembl"/>
        </authorList>
    </citation>
    <scope>IDENTIFICATION</scope>
</reference>
<dbReference type="PANTHER" id="PTHR10127:SF883">
    <property type="entry name" value="ZINC METALLOPROTEINASE NAS-8"/>
    <property type="match status" value="1"/>
</dbReference>
<feature type="compositionally biased region" description="Polar residues" evidence="11">
    <location>
        <begin position="306"/>
        <end position="315"/>
    </location>
</feature>
<dbReference type="eggNOG" id="KOG3714">
    <property type="taxonomic scope" value="Eukaryota"/>
</dbReference>
<evidence type="ECO:0000313" key="13">
    <source>
        <dbReference type="Ensembl" id="ENSLOCP00000001955.1"/>
    </source>
</evidence>
<dbReference type="FunFam" id="3.40.390.10:FF:000040">
    <property type="entry name" value="Metalloendopeptidase"/>
    <property type="match status" value="1"/>
</dbReference>
<keyword evidence="7" id="KW-0865">Zymogen</keyword>
<feature type="compositionally biased region" description="Low complexity" evidence="11">
    <location>
        <begin position="279"/>
        <end position="304"/>
    </location>
</feature>
<comment type="caution">
    <text evidence="9">Lacks conserved residue(s) required for the propagation of feature annotation.</text>
</comment>
<dbReference type="PRINTS" id="PR00480">
    <property type="entry name" value="ASTACIN"/>
</dbReference>
<dbReference type="HOGENOM" id="CLU_017286_2_1_1"/>
<feature type="binding site" evidence="9">
    <location>
        <position position="172"/>
    </location>
    <ligand>
        <name>Zn(2+)</name>
        <dbReference type="ChEBI" id="CHEBI:29105"/>
        <note>catalytic</note>
    </ligand>
</feature>
<evidence type="ECO:0000259" key="12">
    <source>
        <dbReference type="PROSITE" id="PS51864"/>
    </source>
</evidence>
<proteinExistence type="predicted"/>
<evidence type="ECO:0000256" key="10">
    <source>
        <dbReference type="RuleBase" id="RU361183"/>
    </source>
</evidence>
<keyword evidence="6 9" id="KW-0482">Metalloprotease</keyword>
<dbReference type="InterPro" id="IPR001506">
    <property type="entry name" value="Peptidase_M12A"/>
</dbReference>
<evidence type="ECO:0000256" key="3">
    <source>
        <dbReference type="ARBA" id="ARBA00022729"/>
    </source>
</evidence>
<evidence type="ECO:0000256" key="7">
    <source>
        <dbReference type="ARBA" id="ARBA00023145"/>
    </source>
</evidence>
<dbReference type="GO" id="GO:0008270">
    <property type="term" value="F:zinc ion binding"/>
    <property type="evidence" value="ECO:0007669"/>
    <property type="project" value="UniProtKB-UniRule"/>
</dbReference>
<evidence type="ECO:0000256" key="2">
    <source>
        <dbReference type="ARBA" id="ARBA00022723"/>
    </source>
</evidence>
<evidence type="ECO:0000256" key="9">
    <source>
        <dbReference type="PROSITE-ProRule" id="PRU01211"/>
    </source>
</evidence>
<keyword evidence="3 10" id="KW-0732">Signal</keyword>
<dbReference type="Ensembl" id="ENSLOCT00000001960.1">
    <property type="protein sequence ID" value="ENSLOCP00000001955.1"/>
    <property type="gene ID" value="ENSLOCG00000001695.1"/>
</dbReference>
<feature type="chain" id="PRO_5005150846" description="Metalloendopeptidase" evidence="10">
    <location>
        <begin position="19"/>
        <end position="315"/>
    </location>
</feature>
<keyword evidence="1 9" id="KW-0645">Protease</keyword>
<evidence type="ECO:0000313" key="14">
    <source>
        <dbReference type="Proteomes" id="UP000018468"/>
    </source>
</evidence>
<feature type="binding site" evidence="9">
    <location>
        <position position="182"/>
    </location>
    <ligand>
        <name>Zn(2+)</name>
        <dbReference type="ChEBI" id="CHEBI:29105"/>
        <note>catalytic</note>
    </ligand>
</feature>
<keyword evidence="8" id="KW-1015">Disulfide bond</keyword>
<name>W5M0P8_LEPOC</name>
<evidence type="ECO:0000256" key="5">
    <source>
        <dbReference type="ARBA" id="ARBA00022833"/>
    </source>
</evidence>
<accession>W5M0P8</accession>
<dbReference type="Proteomes" id="UP000018468">
    <property type="component" value="Linkage group LG13"/>
</dbReference>
<comment type="cofactor">
    <cofactor evidence="9 10">
        <name>Zn(2+)</name>
        <dbReference type="ChEBI" id="CHEBI:29105"/>
    </cofactor>
    <text evidence="9 10">Binds 1 zinc ion per subunit.</text>
</comment>
<dbReference type="STRING" id="7918.ENSLOCP00000001955"/>
<keyword evidence="4 9" id="KW-0378">Hydrolase</keyword>
<reference evidence="13" key="2">
    <citation type="submission" date="2025-08" db="UniProtKB">
        <authorList>
            <consortium name="Ensembl"/>
        </authorList>
    </citation>
    <scope>IDENTIFICATION</scope>
</reference>
<dbReference type="OMA" id="IISHEMM"/>
<keyword evidence="2 9" id="KW-0479">Metal-binding</keyword>
<dbReference type="GO" id="GO:0004222">
    <property type="term" value="F:metalloendopeptidase activity"/>
    <property type="evidence" value="ECO:0000318"/>
    <property type="project" value="GO_Central"/>
</dbReference>
<dbReference type="Bgee" id="ENSLOCG00000001695">
    <property type="expression patterns" value="Expressed in liver and 2 other cell types or tissues"/>
</dbReference>
<dbReference type="PROSITE" id="PS51864">
    <property type="entry name" value="ASTACIN"/>
    <property type="match status" value="1"/>
</dbReference>
<dbReference type="AlphaFoldDB" id="W5M0P8"/>